<dbReference type="Pfam" id="PF01928">
    <property type="entry name" value="CYTH"/>
    <property type="match status" value="1"/>
</dbReference>
<name>A0A6N7IXS7_9FIRM</name>
<dbReference type="PROSITE" id="PS51707">
    <property type="entry name" value="CYTH"/>
    <property type="match status" value="1"/>
</dbReference>
<dbReference type="AlphaFoldDB" id="A0A6N7IXS7"/>
<dbReference type="InterPro" id="IPR012042">
    <property type="entry name" value="NeuTTM/CthTTM-like"/>
</dbReference>
<dbReference type="PANTHER" id="PTHR40114">
    <property type="entry name" value="SLR0698 PROTEIN"/>
    <property type="match status" value="1"/>
</dbReference>
<evidence type="ECO:0000313" key="4">
    <source>
        <dbReference type="Proteomes" id="UP000460257"/>
    </source>
</evidence>
<keyword evidence="4" id="KW-1185">Reference proteome</keyword>
<dbReference type="InterPro" id="IPR033469">
    <property type="entry name" value="CYTH-like_dom_sf"/>
</dbReference>
<feature type="domain" description="CYTH" evidence="2">
    <location>
        <begin position="1"/>
        <end position="170"/>
    </location>
</feature>
<protein>
    <submittedName>
        <fullName evidence="3">CYTH domain-containing protein</fullName>
    </submittedName>
</protein>
<reference evidence="3" key="1">
    <citation type="journal article" date="2020" name="Appl. Environ. Microbiol.">
        <title>Medium-Chain Fatty Acid Synthesis by 'Candidatus Weimeria bifida' gen. nov., sp. nov., and 'Candidatus Pseudoramibacter fermentans' sp. nov.</title>
        <authorList>
            <person name="Scarborough M.J."/>
            <person name="Myers K.S."/>
            <person name="Donohue T.J."/>
            <person name="Noguera D.R."/>
        </authorList>
    </citation>
    <scope>NUCLEOTIDE SEQUENCE</scope>
    <source>
        <strain evidence="3">LCO1.1</strain>
    </source>
</reference>
<dbReference type="CDD" id="cd07761">
    <property type="entry name" value="CYTH-like_CthTTM-like"/>
    <property type="match status" value="1"/>
</dbReference>
<dbReference type="EMBL" id="VOGC01000002">
    <property type="protein sequence ID" value="MQN00800.1"/>
    <property type="molecule type" value="Genomic_DNA"/>
</dbReference>
<feature type="active site" description="Proton acceptor" evidence="1">
    <location>
        <position position="30"/>
    </location>
</feature>
<comment type="caution">
    <text evidence="3">The sequence shown here is derived from an EMBL/GenBank/DDBJ whole genome shotgun (WGS) entry which is preliminary data.</text>
</comment>
<evidence type="ECO:0000313" key="3">
    <source>
        <dbReference type="EMBL" id="MQN00800.1"/>
    </source>
</evidence>
<evidence type="ECO:0000259" key="2">
    <source>
        <dbReference type="PROSITE" id="PS51707"/>
    </source>
</evidence>
<dbReference type="InterPro" id="IPR023577">
    <property type="entry name" value="CYTH_domain"/>
</dbReference>
<gene>
    <name evidence="3" type="ORF">FRC54_02240</name>
</gene>
<accession>A0A6N7IXS7</accession>
<dbReference type="PIRSF" id="PIRSF016487">
    <property type="entry name" value="CYTH_UCP016487"/>
    <property type="match status" value="1"/>
</dbReference>
<dbReference type="Gene3D" id="2.40.320.10">
    <property type="entry name" value="Hypothetical Protein Pfu-838710-001"/>
    <property type="match status" value="1"/>
</dbReference>
<dbReference type="PANTHER" id="PTHR40114:SF1">
    <property type="entry name" value="SLR0698 PROTEIN"/>
    <property type="match status" value="1"/>
</dbReference>
<evidence type="ECO:0000256" key="1">
    <source>
        <dbReference type="PIRSR" id="PIRSR016487-1"/>
    </source>
</evidence>
<dbReference type="SUPFAM" id="SSF55154">
    <property type="entry name" value="CYTH-like phosphatases"/>
    <property type="match status" value="1"/>
</dbReference>
<proteinExistence type="predicted"/>
<dbReference type="Proteomes" id="UP000460257">
    <property type="component" value="Unassembled WGS sequence"/>
</dbReference>
<sequence>MEIERKFLIDKGRLPENYKTYPSKSLKQGYVLHRPCLRIRKEQSGDSDPRYIMTYKDNGGLARQEINIEVPADAGEKLFTKCDGHIIEKTRYLIPAGVKDTSSGRDLTIELDVFEGEFLGLVYAEVEFDSKDSARSYTPPEWFGKDVTEIRGFSNSDLSLNGLPGITDKA</sequence>
<organism evidence="3 4">
    <name type="scientific">Candidatus Weimeria bifida</name>
    <dbReference type="NCBI Taxonomy" id="2599074"/>
    <lineage>
        <taxon>Bacteria</taxon>
        <taxon>Bacillati</taxon>
        <taxon>Bacillota</taxon>
        <taxon>Clostridia</taxon>
        <taxon>Lachnospirales</taxon>
        <taxon>Lachnospiraceae</taxon>
        <taxon>Candidatus Weimeria</taxon>
    </lineage>
</organism>
<dbReference type="SMART" id="SM01118">
    <property type="entry name" value="CYTH"/>
    <property type="match status" value="1"/>
</dbReference>